<dbReference type="PANTHER" id="PTHR35043">
    <property type="entry name" value="TRANSCRIPTION FACTOR DOMAIN-CONTAINING PROTEIN"/>
    <property type="match status" value="1"/>
</dbReference>
<protein>
    <submittedName>
        <fullName evidence="2">Uncharacterized protein</fullName>
    </submittedName>
</protein>
<feature type="transmembrane region" description="Helical" evidence="1">
    <location>
        <begin position="76"/>
        <end position="99"/>
    </location>
</feature>
<feature type="transmembrane region" description="Helical" evidence="1">
    <location>
        <begin position="202"/>
        <end position="224"/>
    </location>
</feature>
<feature type="transmembrane region" description="Helical" evidence="1">
    <location>
        <begin position="105"/>
        <end position="123"/>
    </location>
</feature>
<dbReference type="AlphaFoldDB" id="A0A135TGY8"/>
<keyword evidence="3" id="KW-1185">Reference proteome</keyword>
<accession>A0A135TGY8</accession>
<reference evidence="2 3" key="1">
    <citation type="submission" date="2014-02" db="EMBL/GenBank/DDBJ databases">
        <title>The genome sequence of Colletotrichum simmondsii CBS122122.</title>
        <authorList>
            <person name="Baroncelli R."/>
            <person name="Thon M.R."/>
        </authorList>
    </citation>
    <scope>NUCLEOTIDE SEQUENCE [LARGE SCALE GENOMIC DNA]</scope>
    <source>
        <strain evidence="2 3">CBS122122</strain>
    </source>
</reference>
<evidence type="ECO:0000313" key="3">
    <source>
        <dbReference type="Proteomes" id="UP000070328"/>
    </source>
</evidence>
<proteinExistence type="predicted"/>
<organism evidence="2 3">
    <name type="scientific">Colletotrichum simmondsii</name>
    <dbReference type="NCBI Taxonomy" id="703756"/>
    <lineage>
        <taxon>Eukaryota</taxon>
        <taxon>Fungi</taxon>
        <taxon>Dikarya</taxon>
        <taxon>Ascomycota</taxon>
        <taxon>Pezizomycotina</taxon>
        <taxon>Sordariomycetes</taxon>
        <taxon>Hypocreomycetidae</taxon>
        <taxon>Glomerellales</taxon>
        <taxon>Glomerellaceae</taxon>
        <taxon>Colletotrichum</taxon>
        <taxon>Colletotrichum acutatum species complex</taxon>
    </lineage>
</organism>
<keyword evidence="1" id="KW-0472">Membrane</keyword>
<name>A0A135TGY8_9PEZI</name>
<sequence>MEYQKQKTQKWTVVHSYYAQMGGIQYQYRNDDSNWYCLTASMLTMRYSFYGDIPRHLFDGLILEEQDIKDKSKADWVLKGIAIAQVLWLILSVIVRSILHLPITQLEIATISFAAMAILSYMVNWWKPKDISRPTALPMSTSGFTTGSFENMPETNQPKAYAQSFVSRLWSPTEARNAALKVDDMLLRVPNDLVWMKGEGPLLFVLMAFSSLGFGGLHCLAWNFEFPSEAELLCWRVATVISAALPTIAFAVSLLLHFLATDYIDFRVTSTLLGKLKPMNGLDPDIWGYMKEPHWAQWGLDARFFLARNPTATRDWGEEPSAETIEKYKSSTSKQIYPWNFGNHLVRFSNVWQRARQRSRYAARTLHDEWTRDGNCMQEITQEEVDFWQDYENYVRGEHDIRLPEIPDHGCITFILRAYNETKEEGVRWNEFRGFFNKASFFLTVVNGIIYTVARLTILVLLFTCLRETPAGVYSVTPWVNFLPNIS</sequence>
<comment type="caution">
    <text evidence="2">The sequence shown here is derived from an EMBL/GenBank/DDBJ whole genome shotgun (WGS) entry which is preliminary data.</text>
</comment>
<evidence type="ECO:0000313" key="2">
    <source>
        <dbReference type="EMBL" id="KXH47398.1"/>
    </source>
</evidence>
<dbReference type="EMBL" id="JFBX01000166">
    <property type="protein sequence ID" value="KXH47398.1"/>
    <property type="molecule type" value="Genomic_DNA"/>
</dbReference>
<feature type="transmembrane region" description="Helical" evidence="1">
    <location>
        <begin position="236"/>
        <end position="260"/>
    </location>
</feature>
<gene>
    <name evidence="2" type="ORF">CSIM01_05335</name>
</gene>
<keyword evidence="1" id="KW-0812">Transmembrane</keyword>
<dbReference type="OrthoDB" id="3061561at2759"/>
<dbReference type="Proteomes" id="UP000070328">
    <property type="component" value="Unassembled WGS sequence"/>
</dbReference>
<keyword evidence="1" id="KW-1133">Transmembrane helix</keyword>
<evidence type="ECO:0000256" key="1">
    <source>
        <dbReference type="SAM" id="Phobius"/>
    </source>
</evidence>
<feature type="transmembrane region" description="Helical" evidence="1">
    <location>
        <begin position="441"/>
        <end position="463"/>
    </location>
</feature>
<dbReference type="PANTHER" id="PTHR35043:SF8">
    <property type="entry name" value="DUF4220 DOMAIN-CONTAINING PROTEIN"/>
    <property type="match status" value="1"/>
</dbReference>